<dbReference type="Proteomes" id="UP000361993">
    <property type="component" value="Unassembled WGS sequence"/>
</dbReference>
<dbReference type="EMBL" id="AACGUZ010000018">
    <property type="protein sequence ID" value="EAK5104249.1"/>
    <property type="molecule type" value="Genomic_DNA"/>
</dbReference>
<evidence type="ECO:0000313" key="3">
    <source>
        <dbReference type="Proteomes" id="UP000361993"/>
    </source>
</evidence>
<organism evidence="1 3">
    <name type="scientific">Campylobacter coli</name>
    <dbReference type="NCBI Taxonomy" id="195"/>
    <lineage>
        <taxon>Bacteria</taxon>
        <taxon>Pseudomonadati</taxon>
        <taxon>Campylobacterota</taxon>
        <taxon>Epsilonproteobacteria</taxon>
        <taxon>Campylobacterales</taxon>
        <taxon>Campylobacteraceae</taxon>
        <taxon>Campylobacter</taxon>
    </lineage>
</organism>
<comment type="caution">
    <text evidence="1">The sequence shown here is derived from an EMBL/GenBank/DDBJ whole genome shotgun (WGS) entry which is preliminary data.</text>
</comment>
<dbReference type="EMBL" id="AACDUL010000001">
    <property type="protein sequence ID" value="EAK1508803.1"/>
    <property type="molecule type" value="Genomic_DNA"/>
</dbReference>
<evidence type="ECO:0000313" key="2">
    <source>
        <dbReference type="EMBL" id="EAK5104249.1"/>
    </source>
</evidence>
<dbReference type="Pfam" id="PF11536">
    <property type="entry name" value="DUF3226"/>
    <property type="match status" value="1"/>
</dbReference>
<dbReference type="Gene3D" id="3.40.1360.10">
    <property type="match status" value="1"/>
</dbReference>
<dbReference type="AlphaFoldDB" id="A0A0Q2P4V5"/>
<evidence type="ECO:0000313" key="1">
    <source>
        <dbReference type="EMBL" id="EAK1508803.1"/>
    </source>
</evidence>
<evidence type="ECO:0008006" key="5">
    <source>
        <dbReference type="Google" id="ProtNLM"/>
    </source>
</evidence>
<dbReference type="STRING" id="195.ATE51_01328"/>
<protein>
    <recommendedName>
        <fullName evidence="5">DUF4435 domain-containing protein</fullName>
    </recommendedName>
</protein>
<dbReference type="Proteomes" id="UP000409545">
    <property type="component" value="Unassembled WGS sequence"/>
</dbReference>
<name>A0A0Q2P4V5_CAMCO</name>
<dbReference type="OrthoDB" id="308934at2"/>
<sequence length="176" mass="20538">MIKIYVEGKSDKIFLDLLCKNLKIDEFETIPIGGNNLSSSDLKSIKEDISDMRIEKICIIFDADDDYQKTKENLQQQLKNLQNEKIKIFLFPNNKDNKEIEILLTKIAKYPHFITCFKEYSKCLKDKGTILNEKELNKNLIYAYNQACGSGTKEICLDHYDLDHEYIKPLIDFLKA</sequence>
<dbReference type="KEGG" id="ccoo:ATE51_01328"/>
<accession>A0A0Q2P4V5</accession>
<gene>
    <name evidence="2" type="ORF">B9Q54_08240</name>
    <name evidence="1" type="ORF">CJD00_00675</name>
</gene>
<evidence type="ECO:0000313" key="4">
    <source>
        <dbReference type="Proteomes" id="UP000409545"/>
    </source>
</evidence>
<dbReference type="InterPro" id="IPR024508">
    <property type="entry name" value="DUF3226"/>
</dbReference>
<dbReference type="RefSeq" id="WP_002799664.1">
    <property type="nucleotide sequence ID" value="NZ_AANHVQ020000008.1"/>
</dbReference>
<reference evidence="1 3" key="2">
    <citation type="submission" date="2018-05" db="EMBL/GenBank/DDBJ databases">
        <authorList>
            <consortium name="GenomeTrakr network: Whole genome sequencing for foodborne pathogen traceback"/>
        </authorList>
    </citation>
    <scope>NUCLEOTIDE SEQUENCE [LARGE SCALE GENOMIC DNA]</scope>
    <source>
        <strain evidence="1 3">NC_C6016</strain>
    </source>
</reference>
<proteinExistence type="predicted"/>
<reference evidence="2 4" key="1">
    <citation type="submission" date="2018-05" db="EMBL/GenBank/DDBJ databases">
        <authorList>
            <consortium name="NARMS: The National Antimicrobial Resistance Monitoring System"/>
        </authorList>
    </citation>
    <scope>NUCLEOTIDE SEQUENCE [LARGE SCALE GENOMIC DNA]</scope>
    <source>
        <strain evidence="2 4">FSIS1711007</strain>
    </source>
</reference>